<sequence length="99" mass="11468">MVQTEGYHPTASVAECISTVLGLQGICKYEYETELNKVGTYRIPNDKEYESMGKEAIADLHQLANLVSTHVFDLITSLRQLYRLPRTKFPFWGNLKWNW</sequence>
<evidence type="ECO:0000313" key="2">
    <source>
        <dbReference type="Proteomes" id="UP001632037"/>
    </source>
</evidence>
<reference evidence="1 2" key="1">
    <citation type="submission" date="2024-09" db="EMBL/GenBank/DDBJ databases">
        <title>Genome sequencing and assembly of Phytophthora oleae, isolate VK10A, causative agent of rot of olive drupes.</title>
        <authorList>
            <person name="Conti Taguali S."/>
            <person name="Riolo M."/>
            <person name="La Spada F."/>
            <person name="Cacciola S.O."/>
            <person name="Dionisio G."/>
        </authorList>
    </citation>
    <scope>NUCLEOTIDE SEQUENCE [LARGE SCALE GENOMIC DNA]</scope>
    <source>
        <strain evidence="1 2">VK10A</strain>
    </source>
</reference>
<keyword evidence="2" id="KW-1185">Reference proteome</keyword>
<dbReference type="AlphaFoldDB" id="A0ABD3FY43"/>
<name>A0ABD3FY43_9STRA</name>
<evidence type="ECO:0000313" key="1">
    <source>
        <dbReference type="EMBL" id="KAL3670675.1"/>
    </source>
</evidence>
<gene>
    <name evidence="1" type="ORF">V7S43_003865</name>
</gene>
<accession>A0ABD3FY43</accession>
<proteinExistence type="predicted"/>
<dbReference type="Proteomes" id="UP001632037">
    <property type="component" value="Unassembled WGS sequence"/>
</dbReference>
<dbReference type="EMBL" id="JBIMZQ010000006">
    <property type="protein sequence ID" value="KAL3670675.1"/>
    <property type="molecule type" value="Genomic_DNA"/>
</dbReference>
<organism evidence="1 2">
    <name type="scientific">Phytophthora oleae</name>
    <dbReference type="NCBI Taxonomy" id="2107226"/>
    <lineage>
        <taxon>Eukaryota</taxon>
        <taxon>Sar</taxon>
        <taxon>Stramenopiles</taxon>
        <taxon>Oomycota</taxon>
        <taxon>Peronosporomycetes</taxon>
        <taxon>Peronosporales</taxon>
        <taxon>Peronosporaceae</taxon>
        <taxon>Phytophthora</taxon>
    </lineage>
</organism>
<comment type="caution">
    <text evidence="1">The sequence shown here is derived from an EMBL/GenBank/DDBJ whole genome shotgun (WGS) entry which is preliminary data.</text>
</comment>
<protein>
    <submittedName>
        <fullName evidence="1">Uncharacterized protein</fullName>
    </submittedName>
</protein>